<evidence type="ECO:0000313" key="3">
    <source>
        <dbReference type="Proteomes" id="UP000561181"/>
    </source>
</evidence>
<accession>A0A848QRC5</accession>
<feature type="signal peptide" evidence="1">
    <location>
        <begin position="1"/>
        <end position="38"/>
    </location>
</feature>
<dbReference type="PANTHER" id="PTHR30451">
    <property type="entry name" value="OUTER MEMBRANE USHER PROTEIN"/>
    <property type="match status" value="1"/>
</dbReference>
<keyword evidence="3" id="KW-1185">Reference proteome</keyword>
<dbReference type="GO" id="GO:0015473">
    <property type="term" value="F:fimbrial usher porin activity"/>
    <property type="evidence" value="ECO:0007669"/>
    <property type="project" value="InterPro"/>
</dbReference>
<dbReference type="EMBL" id="JABCRE010000003">
    <property type="protein sequence ID" value="NMW32645.1"/>
    <property type="molecule type" value="Genomic_DNA"/>
</dbReference>
<evidence type="ECO:0000313" key="2">
    <source>
        <dbReference type="EMBL" id="NMW32645.1"/>
    </source>
</evidence>
<dbReference type="GO" id="GO:0009279">
    <property type="term" value="C:cell outer membrane"/>
    <property type="evidence" value="ECO:0007669"/>
    <property type="project" value="TreeGrafter"/>
</dbReference>
<dbReference type="AlphaFoldDB" id="A0A848QRC5"/>
<evidence type="ECO:0000256" key="1">
    <source>
        <dbReference type="SAM" id="SignalP"/>
    </source>
</evidence>
<reference evidence="2 3" key="1">
    <citation type="submission" date="2020-04" db="EMBL/GenBank/DDBJ databases">
        <authorList>
            <person name="Liu A."/>
        </authorList>
    </citation>
    <scope>NUCLEOTIDE SEQUENCE [LARGE SCALE GENOMIC DNA]</scope>
    <source>
        <strain evidence="2 3">RZ02</strain>
    </source>
</reference>
<protein>
    <submittedName>
        <fullName evidence="2">Fimbrial biogenesis outer membrane usher protein</fullName>
    </submittedName>
</protein>
<dbReference type="GO" id="GO:0009297">
    <property type="term" value="P:pilus assembly"/>
    <property type="evidence" value="ECO:0007669"/>
    <property type="project" value="InterPro"/>
</dbReference>
<dbReference type="Proteomes" id="UP000561181">
    <property type="component" value="Unassembled WGS sequence"/>
</dbReference>
<dbReference type="Pfam" id="PF00577">
    <property type="entry name" value="Usher"/>
    <property type="match status" value="1"/>
</dbReference>
<dbReference type="Gene3D" id="2.60.40.2610">
    <property type="entry name" value="Outer membrane usher protein FimD, plug domain"/>
    <property type="match status" value="1"/>
</dbReference>
<dbReference type="PANTHER" id="PTHR30451:SF5">
    <property type="entry name" value="SLR0019 PROTEIN"/>
    <property type="match status" value="1"/>
</dbReference>
<comment type="caution">
    <text evidence="2">The sequence shown here is derived from an EMBL/GenBank/DDBJ whole genome shotgun (WGS) entry which is preliminary data.</text>
</comment>
<keyword evidence="1" id="KW-0732">Signal</keyword>
<dbReference type="Gene3D" id="2.60.40.3110">
    <property type="match status" value="1"/>
</dbReference>
<gene>
    <name evidence="2" type="ORF">HKD42_11280</name>
</gene>
<sequence length="813" mass="87788">MTKRSMRRLSTPAAKRLAPFSFAFAVLISGQTPVHAQAADPFALPTDITIADARSGEAEGPGLSAIAVDGRSLARMVELAYVDGELAIDAKSAEMASLPLDVGATGLIPLKSLKLADWSFDKLSQRLSVTLFRNKDGVNDVNLARFQRTGGGDRSPLPAMLINYDLSSTINKNGVQAAAVVSPRVVYGNFQAGGSVQYISQPAAGQSHIRRLDTTVTFAMPEKGLVVRGGDTITSGTQSQRPLRIGGLQFGTDFALRPDLVTNPLPAFEGSVAVPTGLDLIINDRRFTSAELEAGEFQVRNIPVSPGRGEVSVIVQDELGREVVQNARIYVSRNLLAPGLWKGAANVGYVRRRFGQVSNDYRDLVGTFFLRRGFSKSLSFGVSGEVGIGLKNFGAQFETTVFDRALVFSELRYSKTAQNSGFLLRTGVESVGDRFSVRADAVIPSKGYRDLAAQGGDPTPAQQINASINFNLRDTMRFQFAASRQKRHFDPRFPQQTRKVEVLRANFRTSINDSIDFYSDVSYRRSDRSNLAFMAGISIQLGKKRSAQASITRSGGRNSAQAAFFRPDTEAGEIGYGIQALASERSRIAGNAAWRSRHTRLEGQAEYNGGQLAGRVNARGTLIFAGNTFYARNQTGGSYALVETGKVPGITVMRENREAGVTDSQGRLLVESLTPLVPLQFDIDPDKLPFDAIARSTYRRVVVSRGGVASVKLDVDAYRSQLIKLVDALGRPLEVGTQLTAQPSGTEYMVGYDGLLDFNILSGDETFTITQAGRAPCSMSIPIGEIESFDIPEGRASCIGLDLAQAEITGPGE</sequence>
<organism evidence="2 3">
    <name type="scientific">Pontixanthobacter rizhaonensis</name>
    <dbReference type="NCBI Taxonomy" id="2730337"/>
    <lineage>
        <taxon>Bacteria</taxon>
        <taxon>Pseudomonadati</taxon>
        <taxon>Pseudomonadota</taxon>
        <taxon>Alphaproteobacteria</taxon>
        <taxon>Sphingomonadales</taxon>
        <taxon>Erythrobacteraceae</taxon>
        <taxon>Pontixanthobacter</taxon>
    </lineage>
</organism>
<dbReference type="InterPro" id="IPR042186">
    <property type="entry name" value="FimD_plug_dom"/>
</dbReference>
<dbReference type="RefSeq" id="WP_170013401.1">
    <property type="nucleotide sequence ID" value="NZ_JABCRE010000003.1"/>
</dbReference>
<proteinExistence type="predicted"/>
<feature type="chain" id="PRO_5032365499" evidence="1">
    <location>
        <begin position="39"/>
        <end position="813"/>
    </location>
</feature>
<dbReference type="InterPro" id="IPR000015">
    <property type="entry name" value="Fimb_usher"/>
</dbReference>
<name>A0A848QRC5_9SPHN</name>